<dbReference type="InterPro" id="IPR003542">
    <property type="entry name" value="Enbac_synth_compD-like"/>
</dbReference>
<gene>
    <name evidence="16" type="ordered locus">TERTU_1510</name>
</gene>
<evidence type="ECO:0000256" key="5">
    <source>
        <dbReference type="ARBA" id="ARBA00019087"/>
    </source>
</evidence>
<accession>C5BT85</accession>
<dbReference type="OrthoDB" id="8210607at2"/>
<evidence type="ECO:0000256" key="3">
    <source>
        <dbReference type="ARBA" id="ARBA00008342"/>
    </source>
</evidence>
<reference evidence="16 17" key="1">
    <citation type="journal article" date="2009" name="PLoS ONE">
        <title>The complete genome of Teredinibacter turnerae T7901: an intracellular endosymbiont of marine wood-boring bivalves (shipworms).</title>
        <authorList>
            <person name="Yang J.C."/>
            <person name="Madupu R."/>
            <person name="Durkin A.S."/>
            <person name="Ekborg N.A."/>
            <person name="Pedamallu C.S."/>
            <person name="Hostetler J.B."/>
            <person name="Radune D."/>
            <person name="Toms B.S."/>
            <person name="Henrissat B."/>
            <person name="Coutinho P.M."/>
            <person name="Schwarz S."/>
            <person name="Field L."/>
            <person name="Trindade-Silva A.E."/>
            <person name="Soares C.A.G."/>
            <person name="Elshahawi S."/>
            <person name="Hanora A."/>
            <person name="Schmidt E.W."/>
            <person name="Haygood M.G."/>
            <person name="Posfai J."/>
            <person name="Benner J."/>
            <person name="Madinger C."/>
            <person name="Nove J."/>
            <person name="Anton B."/>
            <person name="Chaudhary K."/>
            <person name="Foster J."/>
            <person name="Holman A."/>
            <person name="Kumar S."/>
            <person name="Lessard P.A."/>
            <person name="Luyten Y.A."/>
            <person name="Slatko B."/>
            <person name="Wood N."/>
            <person name="Wu B."/>
            <person name="Teplitski M."/>
            <person name="Mougous J.D."/>
            <person name="Ward N."/>
            <person name="Eisen J.A."/>
            <person name="Badger J.H."/>
            <person name="Distel D.L."/>
        </authorList>
    </citation>
    <scope>NUCLEOTIDE SEQUENCE [LARGE SCALE GENOMIC DNA]</scope>
    <source>
        <strain evidence="17">ATCC 39867 / T7901</strain>
    </source>
</reference>
<dbReference type="InterPro" id="IPR008278">
    <property type="entry name" value="4-PPantetheinyl_Trfase_dom"/>
</dbReference>
<evidence type="ECO:0000259" key="15">
    <source>
        <dbReference type="Pfam" id="PF17837"/>
    </source>
</evidence>
<comment type="catalytic activity">
    <reaction evidence="11">
        <text>apo-[peptidyl-carrier protein] + CoA = holo-[peptidyl-carrier protein] + adenosine 3',5'-bisphosphate + H(+)</text>
        <dbReference type="Rhea" id="RHEA:46228"/>
        <dbReference type="Rhea" id="RHEA-COMP:11479"/>
        <dbReference type="Rhea" id="RHEA-COMP:11480"/>
        <dbReference type="ChEBI" id="CHEBI:15378"/>
        <dbReference type="ChEBI" id="CHEBI:29999"/>
        <dbReference type="ChEBI" id="CHEBI:57287"/>
        <dbReference type="ChEBI" id="CHEBI:58343"/>
        <dbReference type="ChEBI" id="CHEBI:64479"/>
    </reaction>
</comment>
<keyword evidence="17" id="KW-1185">Reference proteome</keyword>
<dbReference type="Pfam" id="PF01648">
    <property type="entry name" value="ACPS"/>
    <property type="match status" value="1"/>
</dbReference>
<sequence length="222" mass="24625">MDTDISWCDCKFDANHYQDSLYAAYGVSKPPSLQNAVVKRKAEYLAGRLCAFSALEQLKLKPQDISSGKMRNPIWPAHVLGSISHSNDRAVAVVTTSSTLRGVGIDIEKKIDTERAHSLKDKIINAQEIRRFATEPEEFGYWFTIAFSAKESFFKAAFPTVQAYFDFDAVEISSIDTATQGLQLTVINSPHPSLPNGCNFYAQYASLPDDMLATFLTLPALD</sequence>
<feature type="binding site" evidence="12">
    <location>
        <position position="40"/>
    </location>
    <ligand>
        <name>CoA</name>
        <dbReference type="ChEBI" id="CHEBI:57287"/>
    </ligand>
</feature>
<keyword evidence="13" id="KW-0460">Magnesium</keyword>
<dbReference type="InterPro" id="IPR041354">
    <property type="entry name" value="4PPT_N"/>
</dbReference>
<proteinExistence type="inferred from homology"/>
<dbReference type="PANTHER" id="PTHR38096">
    <property type="entry name" value="ENTEROBACTIN SYNTHASE COMPONENT D"/>
    <property type="match status" value="1"/>
</dbReference>
<feature type="binding site" evidence="12">
    <location>
        <begin position="84"/>
        <end position="85"/>
    </location>
    <ligand>
        <name>CoA</name>
        <dbReference type="ChEBI" id="CHEBI:57287"/>
    </ligand>
</feature>
<dbReference type="GO" id="GO:0005886">
    <property type="term" value="C:plasma membrane"/>
    <property type="evidence" value="ECO:0007669"/>
    <property type="project" value="TreeGrafter"/>
</dbReference>
<evidence type="ECO:0000256" key="6">
    <source>
        <dbReference type="ARBA" id="ARBA00022679"/>
    </source>
</evidence>
<dbReference type="KEGG" id="ttu:TERTU_1510"/>
<keyword evidence="13" id="KW-0479">Metal-binding</keyword>
<comment type="similarity">
    <text evidence="3">Belongs to the P-Pant transferase superfamily. EntD family.</text>
</comment>
<evidence type="ECO:0000313" key="16">
    <source>
        <dbReference type="EMBL" id="ACR13903.1"/>
    </source>
</evidence>
<comment type="cofactor">
    <cofactor evidence="13">
        <name>Mg(2+)</name>
        <dbReference type="ChEBI" id="CHEBI:18420"/>
    </cofactor>
</comment>
<organism evidence="16 17">
    <name type="scientific">Teredinibacter turnerae (strain ATCC 39867 / T7901)</name>
    <dbReference type="NCBI Taxonomy" id="377629"/>
    <lineage>
        <taxon>Bacteria</taxon>
        <taxon>Pseudomonadati</taxon>
        <taxon>Pseudomonadota</taxon>
        <taxon>Gammaproteobacteria</taxon>
        <taxon>Cellvibrionales</taxon>
        <taxon>Cellvibrionaceae</taxon>
        <taxon>Teredinibacter</taxon>
    </lineage>
</organism>
<evidence type="ECO:0000256" key="2">
    <source>
        <dbReference type="ARBA" id="ARBA00004993"/>
    </source>
</evidence>
<dbReference type="GO" id="GO:0000287">
    <property type="term" value="F:magnesium ion binding"/>
    <property type="evidence" value="ECO:0007669"/>
    <property type="project" value="InterPro"/>
</dbReference>
<feature type="domain" description="4'-phosphopantetheinyl transferase N-terminal" evidence="15">
    <location>
        <begin position="33"/>
        <end position="94"/>
    </location>
</feature>
<evidence type="ECO:0000256" key="7">
    <source>
        <dbReference type="ARBA" id="ARBA00023191"/>
    </source>
</evidence>
<evidence type="ECO:0000256" key="9">
    <source>
        <dbReference type="ARBA" id="ARBA00031996"/>
    </source>
</evidence>
<dbReference type="PRINTS" id="PR01399">
    <property type="entry name" value="ENTSNTHTASED"/>
</dbReference>
<dbReference type="SUPFAM" id="SSF56214">
    <property type="entry name" value="4'-phosphopantetheinyl transferase"/>
    <property type="match status" value="1"/>
</dbReference>
<dbReference type="InterPro" id="IPR037143">
    <property type="entry name" value="4-PPantetheinyl_Trfase_dom_sf"/>
</dbReference>
<comment type="pathway">
    <text evidence="2">Siderophore biosynthesis; enterobactin biosynthesis.</text>
</comment>
<evidence type="ECO:0000256" key="12">
    <source>
        <dbReference type="PIRSR" id="PIRSR603542-1"/>
    </source>
</evidence>
<feature type="binding site" evidence="13">
    <location>
        <position position="108"/>
    </location>
    <ligand>
        <name>Mg(2+)</name>
        <dbReference type="ChEBI" id="CHEBI:18420"/>
    </ligand>
</feature>
<evidence type="ECO:0000259" key="14">
    <source>
        <dbReference type="Pfam" id="PF01648"/>
    </source>
</evidence>
<feature type="binding site" evidence="12">
    <location>
        <position position="106"/>
    </location>
    <ligand>
        <name>CoA</name>
        <dbReference type="ChEBI" id="CHEBI:57287"/>
    </ligand>
</feature>
<feature type="binding site" evidence="12">
    <location>
        <position position="155"/>
    </location>
    <ligand>
        <name>CoA</name>
        <dbReference type="ChEBI" id="CHEBI:57287"/>
    </ligand>
</feature>
<dbReference type="Gene3D" id="3.90.470.20">
    <property type="entry name" value="4'-phosphopantetheinyl transferase domain"/>
    <property type="match status" value="1"/>
</dbReference>
<feature type="binding site" evidence="13">
    <location>
        <position position="107"/>
    </location>
    <ligand>
        <name>Mg(2+)</name>
        <dbReference type="ChEBI" id="CHEBI:18420"/>
    </ligand>
</feature>
<dbReference type="Pfam" id="PF17837">
    <property type="entry name" value="4PPT_N"/>
    <property type="match status" value="1"/>
</dbReference>
<evidence type="ECO:0000256" key="1">
    <source>
        <dbReference type="ARBA" id="ARBA00003937"/>
    </source>
</evidence>
<dbReference type="eggNOG" id="COG2977">
    <property type="taxonomic scope" value="Bacteria"/>
</dbReference>
<dbReference type="UniPathway" id="UPA00017"/>
<evidence type="ECO:0000256" key="4">
    <source>
        <dbReference type="ARBA" id="ARBA00011503"/>
    </source>
</evidence>
<keyword evidence="7" id="KW-0259">Enterobactin biosynthesis</keyword>
<dbReference type="AlphaFoldDB" id="C5BT85"/>
<comment type="function">
    <text evidence="1">Involved in the biosynthesis of the siderophore enterobactin (enterochelin), which is a macrocyclic trimeric lactone of N-(2,3-dihydroxybenzoyl)-serine. The serine trilactone serves as a scaffolding for the three catechol functionalities that provide hexadentate coordination for the tightly ligated iron(2+) atoms. Plays an essential role in the assembly of the enterobactin by catalyzing the transfer of the 4'-phosphopantetheine (Ppant) moiety from coenzyme A to the apo-domains of both EntB (ArCP domain) and EntF (PCP domain) to yield their holo-forms which make them competent for the activation of 2,3-dihydroxybenzoate (DHB) and L-serine, respectively.</text>
</comment>
<comment type="catalytic activity">
    <reaction evidence="10">
        <text>apo-[aryl-carrier protein] + CoA = holo-[aryl-carrier protein] + adenosine 3',5'-bisphosphate + H(+)</text>
        <dbReference type="Rhea" id="RHEA:48404"/>
        <dbReference type="Rhea" id="RHEA-COMP:15903"/>
        <dbReference type="Rhea" id="RHEA-COMP:17557"/>
        <dbReference type="ChEBI" id="CHEBI:15378"/>
        <dbReference type="ChEBI" id="CHEBI:29999"/>
        <dbReference type="ChEBI" id="CHEBI:57287"/>
        <dbReference type="ChEBI" id="CHEBI:58343"/>
        <dbReference type="ChEBI" id="CHEBI:64479"/>
    </reaction>
</comment>
<name>C5BT85_TERTT</name>
<dbReference type="STRING" id="377629.TERTU_1510"/>
<evidence type="ECO:0000313" key="17">
    <source>
        <dbReference type="Proteomes" id="UP000009080"/>
    </source>
</evidence>
<feature type="binding site" evidence="12">
    <location>
        <position position="151"/>
    </location>
    <ligand>
        <name>CoA</name>
        <dbReference type="ChEBI" id="CHEBI:57287"/>
    </ligand>
</feature>
<feature type="binding site" evidence="13">
    <location>
        <position position="106"/>
    </location>
    <ligand>
        <name>Mg(2+)</name>
        <dbReference type="ChEBI" id="CHEBI:18420"/>
    </ligand>
</feature>
<dbReference type="PANTHER" id="PTHR38096:SF1">
    <property type="entry name" value="ENTEROBACTIN SYNTHASE COMPONENT D"/>
    <property type="match status" value="1"/>
</dbReference>
<dbReference type="GO" id="GO:0009366">
    <property type="term" value="C:enterobactin synthetase complex"/>
    <property type="evidence" value="ECO:0007669"/>
    <property type="project" value="InterPro"/>
</dbReference>
<comment type="subunit">
    <text evidence="4">EntB, EntD, EntE, and EntF form a multienzyme complex called enterobactin synthase.</text>
</comment>
<feature type="domain" description="4'-phosphopantetheinyl transferase" evidence="14">
    <location>
        <begin position="102"/>
        <end position="183"/>
    </location>
</feature>
<evidence type="ECO:0000256" key="11">
    <source>
        <dbReference type="ARBA" id="ARBA00049191"/>
    </source>
</evidence>
<dbReference type="Proteomes" id="UP000009080">
    <property type="component" value="Chromosome"/>
</dbReference>
<evidence type="ECO:0000256" key="8">
    <source>
        <dbReference type="ARBA" id="ARBA00029894"/>
    </source>
</evidence>
<evidence type="ECO:0000256" key="13">
    <source>
        <dbReference type="PIRSR" id="PIRSR603542-2"/>
    </source>
</evidence>
<feature type="binding site" evidence="12">
    <location>
        <position position="48"/>
    </location>
    <ligand>
        <name>CoA</name>
        <dbReference type="ChEBI" id="CHEBI:57287"/>
    </ligand>
</feature>
<dbReference type="HOGENOM" id="CLU_075076_2_2_6"/>
<protein>
    <recommendedName>
        <fullName evidence="5">Enterobactin synthase component D</fullName>
    </recommendedName>
    <alternativeName>
        <fullName evidence="8">4'-phosphopantetheinyl transferase EntD</fullName>
    </alternativeName>
    <alternativeName>
        <fullName evidence="9">Enterochelin synthase D</fullName>
    </alternativeName>
</protein>
<keyword evidence="6 16" id="KW-0808">Transferase</keyword>
<dbReference type="GO" id="GO:0008897">
    <property type="term" value="F:holo-[acyl-carrier-protein] synthase activity"/>
    <property type="evidence" value="ECO:0007669"/>
    <property type="project" value="InterPro"/>
</dbReference>
<dbReference type="EMBL" id="CP001614">
    <property type="protein sequence ID" value="ACR13903.1"/>
    <property type="molecule type" value="Genomic_DNA"/>
</dbReference>
<evidence type="ECO:0000256" key="10">
    <source>
        <dbReference type="ARBA" id="ARBA00049176"/>
    </source>
</evidence>
<dbReference type="GO" id="GO:0009239">
    <property type="term" value="P:enterobactin biosynthetic process"/>
    <property type="evidence" value="ECO:0007669"/>
    <property type="project" value="UniProtKB-UniPathway"/>
</dbReference>